<dbReference type="RefSeq" id="WP_370442773.1">
    <property type="nucleotide sequence ID" value="NZ_JBGFTU010000023.1"/>
</dbReference>
<feature type="region of interest" description="Disordered" evidence="1">
    <location>
        <begin position="222"/>
        <end position="241"/>
    </location>
</feature>
<sequence>MAICLSKEISSRVLTDRRTDVAALPPELTRAPLRTFRNDVLAARYTQPAVQLHRLREQGRVRRAARGVHYLVPDGADSGWRPSLESLAAGVATAAFGDRVPVLMHLSAARVLGAVPRALAVAVVAVPEQRPPLVLEDRDDARVVFVQRAVDALDAQLEGTDLGPVLVTSPEQTLLDLARRPGLLDLPGEVWDAVRGLWPRCDPAELERLAHEQRGRAALRRALAAREGQEPSPSRSSGRPA</sequence>
<name>A0ABV4H4Q0_9ACTN</name>
<gene>
    <name evidence="3" type="ORF">AB2L27_17430</name>
</gene>
<evidence type="ECO:0000313" key="4">
    <source>
        <dbReference type="Proteomes" id="UP001565927"/>
    </source>
</evidence>
<dbReference type="Proteomes" id="UP001565927">
    <property type="component" value="Unassembled WGS sequence"/>
</dbReference>
<keyword evidence="4" id="KW-1185">Reference proteome</keyword>
<organism evidence="3 4">
    <name type="scientific">Kineococcus halophytocola</name>
    <dbReference type="NCBI Taxonomy" id="3234027"/>
    <lineage>
        <taxon>Bacteria</taxon>
        <taxon>Bacillati</taxon>
        <taxon>Actinomycetota</taxon>
        <taxon>Actinomycetes</taxon>
        <taxon>Kineosporiales</taxon>
        <taxon>Kineosporiaceae</taxon>
        <taxon>Kineococcus</taxon>
    </lineage>
</organism>
<evidence type="ECO:0000259" key="2">
    <source>
        <dbReference type="Pfam" id="PF09407"/>
    </source>
</evidence>
<reference evidence="3 4" key="1">
    <citation type="submission" date="2024-07" db="EMBL/GenBank/DDBJ databases">
        <authorList>
            <person name="Thanompreechachai J."/>
            <person name="Duangmal K."/>
        </authorList>
    </citation>
    <scope>NUCLEOTIDE SEQUENCE [LARGE SCALE GENOMIC DNA]</scope>
    <source>
        <strain evidence="3 4">LSe6-4</strain>
    </source>
</reference>
<dbReference type="Pfam" id="PF09407">
    <property type="entry name" value="AbiEi_1"/>
    <property type="match status" value="1"/>
</dbReference>
<feature type="domain" description="AbiEi antitoxin C-terminal" evidence="2">
    <location>
        <begin position="105"/>
        <end position="220"/>
    </location>
</feature>
<dbReference type="InterPro" id="IPR018547">
    <property type="entry name" value="AbiEi_C"/>
</dbReference>
<evidence type="ECO:0000313" key="3">
    <source>
        <dbReference type="EMBL" id="MEZ0166543.1"/>
    </source>
</evidence>
<comment type="caution">
    <text evidence="3">The sequence shown here is derived from an EMBL/GenBank/DDBJ whole genome shotgun (WGS) entry which is preliminary data.</text>
</comment>
<evidence type="ECO:0000256" key="1">
    <source>
        <dbReference type="SAM" id="MobiDB-lite"/>
    </source>
</evidence>
<protein>
    <submittedName>
        <fullName evidence="3">Type IV toxin-antitoxin system AbiEi family antitoxin</fullName>
    </submittedName>
</protein>
<proteinExistence type="predicted"/>
<accession>A0ABV4H4Q0</accession>
<feature type="compositionally biased region" description="Polar residues" evidence="1">
    <location>
        <begin position="231"/>
        <end position="241"/>
    </location>
</feature>
<dbReference type="EMBL" id="JBGFTU010000023">
    <property type="protein sequence ID" value="MEZ0166543.1"/>
    <property type="molecule type" value="Genomic_DNA"/>
</dbReference>